<feature type="domain" description="Response regulatory" evidence="2">
    <location>
        <begin position="4"/>
        <end position="116"/>
    </location>
</feature>
<dbReference type="InterPro" id="IPR046947">
    <property type="entry name" value="LytR-like"/>
</dbReference>
<proteinExistence type="predicted"/>
<dbReference type="SUPFAM" id="SSF52172">
    <property type="entry name" value="CheY-like"/>
    <property type="match status" value="1"/>
</dbReference>
<dbReference type="PANTHER" id="PTHR37299:SF1">
    <property type="entry name" value="STAGE 0 SPORULATION PROTEIN A HOMOLOG"/>
    <property type="match status" value="1"/>
</dbReference>
<accession>A0A916N9H9</accession>
<gene>
    <name evidence="4" type="primary">btsR_2</name>
    <name evidence="4" type="ORF">CRYO30217_00323</name>
</gene>
<evidence type="ECO:0000259" key="3">
    <source>
        <dbReference type="PROSITE" id="PS50930"/>
    </source>
</evidence>
<evidence type="ECO:0000313" key="4">
    <source>
        <dbReference type="EMBL" id="CAG5077220.1"/>
    </source>
</evidence>
<dbReference type="Pfam" id="PF00072">
    <property type="entry name" value="Response_reg"/>
    <property type="match status" value="1"/>
</dbReference>
<dbReference type="Proteomes" id="UP000683507">
    <property type="component" value="Chromosome"/>
</dbReference>
<dbReference type="RefSeq" id="WP_258540562.1">
    <property type="nucleotide sequence ID" value="NZ_OU015584.1"/>
</dbReference>
<feature type="domain" description="HTH LytTR-type" evidence="3">
    <location>
        <begin position="143"/>
        <end position="233"/>
    </location>
</feature>
<organism evidence="4 5">
    <name type="scientific">Parvicella tangerina</name>
    <dbReference type="NCBI Taxonomy" id="2829795"/>
    <lineage>
        <taxon>Bacteria</taxon>
        <taxon>Pseudomonadati</taxon>
        <taxon>Bacteroidota</taxon>
        <taxon>Flavobacteriia</taxon>
        <taxon>Flavobacteriales</taxon>
        <taxon>Parvicellaceae</taxon>
        <taxon>Parvicella</taxon>
    </lineage>
</organism>
<reference evidence="4" key="1">
    <citation type="submission" date="2021-04" db="EMBL/GenBank/DDBJ databases">
        <authorList>
            <person name="Rodrigo-Torres L."/>
            <person name="Arahal R. D."/>
            <person name="Lucena T."/>
        </authorList>
    </citation>
    <scope>NUCLEOTIDE SEQUENCE</scope>
    <source>
        <strain evidence="4">AS29M-1</strain>
    </source>
</reference>
<protein>
    <submittedName>
        <fullName evidence="4">Transcriptional regulatory protein BtsR</fullName>
    </submittedName>
</protein>
<dbReference type="Pfam" id="PF04397">
    <property type="entry name" value="LytTR"/>
    <property type="match status" value="1"/>
</dbReference>
<sequence length="233" mass="26764">MNYSLLIIDDEKHAITLLQNYINESNLNLELLPACRNVREAIDSINKNKPNIVLLDIKLRNETSFDILSQIDHQPKVIFTTAYDGYAIQAIKNDAVDYVMKPIEKKELISAIQKAISQNNRGKLDSMVEFDFYQRRLKFPAGELIAISDIVYCKAEGNYSHVYLSDDRKLLIAKTLKKLEIEIASKAFVRTHQSHLINLTYVESIYSQSVSLKGFKDIPIARGKRQLFEKILK</sequence>
<evidence type="ECO:0000259" key="2">
    <source>
        <dbReference type="PROSITE" id="PS50110"/>
    </source>
</evidence>
<dbReference type="PROSITE" id="PS50930">
    <property type="entry name" value="HTH_LYTTR"/>
    <property type="match status" value="1"/>
</dbReference>
<dbReference type="Gene3D" id="2.40.50.1020">
    <property type="entry name" value="LytTr DNA-binding domain"/>
    <property type="match status" value="1"/>
</dbReference>
<evidence type="ECO:0000256" key="1">
    <source>
        <dbReference type="PROSITE-ProRule" id="PRU00169"/>
    </source>
</evidence>
<dbReference type="InterPro" id="IPR011006">
    <property type="entry name" value="CheY-like_superfamily"/>
</dbReference>
<dbReference type="EMBL" id="OU015584">
    <property type="protein sequence ID" value="CAG5077220.1"/>
    <property type="molecule type" value="Genomic_DNA"/>
</dbReference>
<dbReference type="Gene3D" id="3.40.50.2300">
    <property type="match status" value="1"/>
</dbReference>
<dbReference type="KEGG" id="ptan:CRYO30217_00323"/>
<name>A0A916N9H9_9FLAO</name>
<keyword evidence="1" id="KW-0597">Phosphoprotein</keyword>
<dbReference type="PANTHER" id="PTHR37299">
    <property type="entry name" value="TRANSCRIPTIONAL REGULATOR-RELATED"/>
    <property type="match status" value="1"/>
</dbReference>
<feature type="modified residue" description="4-aspartylphosphate" evidence="1">
    <location>
        <position position="56"/>
    </location>
</feature>
<dbReference type="PROSITE" id="PS50110">
    <property type="entry name" value="RESPONSE_REGULATORY"/>
    <property type="match status" value="1"/>
</dbReference>
<dbReference type="SMART" id="SM00448">
    <property type="entry name" value="REC"/>
    <property type="match status" value="1"/>
</dbReference>
<dbReference type="InterPro" id="IPR007492">
    <property type="entry name" value="LytTR_DNA-bd_dom"/>
</dbReference>
<evidence type="ECO:0000313" key="5">
    <source>
        <dbReference type="Proteomes" id="UP000683507"/>
    </source>
</evidence>
<dbReference type="GO" id="GO:0003677">
    <property type="term" value="F:DNA binding"/>
    <property type="evidence" value="ECO:0007669"/>
    <property type="project" value="InterPro"/>
</dbReference>
<dbReference type="InterPro" id="IPR001789">
    <property type="entry name" value="Sig_transdc_resp-reg_receiver"/>
</dbReference>
<dbReference type="SMART" id="SM00850">
    <property type="entry name" value="LytTR"/>
    <property type="match status" value="1"/>
</dbReference>
<dbReference type="AlphaFoldDB" id="A0A916N9H9"/>
<keyword evidence="5" id="KW-1185">Reference proteome</keyword>
<dbReference type="GO" id="GO:0000156">
    <property type="term" value="F:phosphorelay response regulator activity"/>
    <property type="evidence" value="ECO:0007669"/>
    <property type="project" value="InterPro"/>
</dbReference>